<evidence type="ECO:0000313" key="1">
    <source>
        <dbReference type="EMBL" id="MER6431867.1"/>
    </source>
</evidence>
<organism evidence="1 2">
    <name type="scientific">Streptomyces sp. 900105245</name>
    <dbReference type="NCBI Taxonomy" id="3154379"/>
    <lineage>
        <taxon>Bacteria</taxon>
        <taxon>Bacillati</taxon>
        <taxon>Actinomycetota</taxon>
        <taxon>Actinomycetes</taxon>
        <taxon>Kitasatosporales</taxon>
        <taxon>Streptomycetaceae</taxon>
        <taxon>Streptomyces</taxon>
    </lineage>
</organism>
<proteinExistence type="predicted"/>
<keyword evidence="2" id="KW-1185">Reference proteome</keyword>
<comment type="caution">
    <text evidence="1">The sequence shown here is derived from an EMBL/GenBank/DDBJ whole genome shotgun (WGS) entry which is preliminary data.</text>
</comment>
<accession>A0ABV1UF73</accession>
<feature type="non-terminal residue" evidence="1">
    <location>
        <position position="272"/>
    </location>
</feature>
<reference evidence="1 2" key="1">
    <citation type="submission" date="2024-06" db="EMBL/GenBank/DDBJ databases">
        <title>The Natural Products Discovery Center: Release of the First 8490 Sequenced Strains for Exploring Actinobacteria Biosynthetic Diversity.</title>
        <authorList>
            <person name="Kalkreuter E."/>
            <person name="Kautsar S.A."/>
            <person name="Yang D."/>
            <person name="Bader C.D."/>
            <person name="Teijaro C.N."/>
            <person name="Fluegel L."/>
            <person name="Davis C.M."/>
            <person name="Simpson J.R."/>
            <person name="Lauterbach L."/>
            <person name="Steele A.D."/>
            <person name="Gui C."/>
            <person name="Meng S."/>
            <person name="Li G."/>
            <person name="Viehrig K."/>
            <person name="Ye F."/>
            <person name="Su P."/>
            <person name="Kiefer A.F."/>
            <person name="Nichols A."/>
            <person name="Cepeda A.J."/>
            <person name="Yan W."/>
            <person name="Fan B."/>
            <person name="Jiang Y."/>
            <person name="Adhikari A."/>
            <person name="Zheng C.-J."/>
            <person name="Schuster L."/>
            <person name="Cowan T.M."/>
            <person name="Smanski M.J."/>
            <person name="Chevrette M.G."/>
            <person name="De Carvalho L.P.S."/>
            <person name="Shen B."/>
        </authorList>
    </citation>
    <scope>NUCLEOTIDE SEQUENCE [LARGE SCALE GENOMIC DNA]</scope>
    <source>
        <strain evidence="1 2">NPDC001166</strain>
    </source>
</reference>
<sequence>MSGELPDAFPYLGASLDDVEDLAHSRISCWVHCLRDSLYATGFRDTARALAQPLNFAVERTADGELLTLYGGLDTDYHAPRFQRGVRARWETSPDDEDHAFDVVERELARGHAVPVSPDLRGMRHSEFYRVPFSGYPHTFLVHRLDGDTVWAADRNTRRGSGFTDNRGTVPADELRRGLAGRPVLVWDTGAPAADWAEERHLLLTRSVRNLTEPDSPHEGLAGLRTLPDVLAGLEEHPGRSSVLRMRVSGPLQRQVAGDRQLLAAALLRDVP</sequence>
<gene>
    <name evidence="1" type="ORF">ABT272_29695</name>
</gene>
<dbReference type="Proteomes" id="UP001470023">
    <property type="component" value="Unassembled WGS sequence"/>
</dbReference>
<dbReference type="EMBL" id="JBEPAZ010000034">
    <property type="protein sequence ID" value="MER6431867.1"/>
    <property type="molecule type" value="Genomic_DNA"/>
</dbReference>
<dbReference type="RefSeq" id="WP_352064818.1">
    <property type="nucleotide sequence ID" value="NZ_JBEPAB010000100.1"/>
</dbReference>
<evidence type="ECO:0000313" key="2">
    <source>
        <dbReference type="Proteomes" id="UP001470023"/>
    </source>
</evidence>
<name>A0ABV1UF73_9ACTN</name>
<protein>
    <submittedName>
        <fullName evidence="1">Uncharacterized protein</fullName>
    </submittedName>
</protein>